<dbReference type="HOGENOM" id="CLU_000022_59_10_9"/>
<dbReference type="InterPro" id="IPR025110">
    <property type="entry name" value="AMP-bd_C"/>
</dbReference>
<dbReference type="GO" id="GO:0005524">
    <property type="term" value="F:ATP binding"/>
    <property type="evidence" value="ECO:0007669"/>
    <property type="project" value="InterPro"/>
</dbReference>
<dbReference type="GO" id="GO:0016878">
    <property type="term" value="F:acid-thiol ligase activity"/>
    <property type="evidence" value="ECO:0007669"/>
    <property type="project" value="TreeGrafter"/>
</dbReference>
<dbReference type="EMBL" id="CP003273">
    <property type="protein sequence ID" value="AGL03269.1"/>
    <property type="molecule type" value="Genomic_DNA"/>
</dbReference>
<dbReference type="NCBIfam" id="TIGR02262">
    <property type="entry name" value="benz_CoA_lig"/>
    <property type="match status" value="1"/>
</dbReference>
<dbReference type="Gene3D" id="3.40.50.12780">
    <property type="entry name" value="N-terminal domain of ligase-like"/>
    <property type="match status" value="1"/>
</dbReference>
<dbReference type="SUPFAM" id="SSF56801">
    <property type="entry name" value="Acetyl-CoA synthetase-like"/>
    <property type="match status" value="1"/>
</dbReference>
<accession>R4KKT1</accession>
<dbReference type="Proteomes" id="UP000013520">
    <property type="component" value="Chromosome"/>
</dbReference>
<gene>
    <name evidence="4" type="ORF">Desgi_3989</name>
</gene>
<dbReference type="Pfam" id="PF00501">
    <property type="entry name" value="AMP-binding"/>
    <property type="match status" value="1"/>
</dbReference>
<dbReference type="InterPro" id="IPR011957">
    <property type="entry name" value="Benz_CoA_lig"/>
</dbReference>
<dbReference type="GO" id="GO:0044550">
    <property type="term" value="P:secondary metabolite biosynthetic process"/>
    <property type="evidence" value="ECO:0007669"/>
    <property type="project" value="TreeGrafter"/>
</dbReference>
<evidence type="ECO:0000259" key="2">
    <source>
        <dbReference type="Pfam" id="PF00501"/>
    </source>
</evidence>
<dbReference type="InterPro" id="IPR042099">
    <property type="entry name" value="ANL_N_sf"/>
</dbReference>
<dbReference type="RefSeq" id="WP_006523827.1">
    <property type="nucleotide sequence ID" value="NC_021184.1"/>
</dbReference>
<dbReference type="Pfam" id="PF13193">
    <property type="entry name" value="AMP-binding_C"/>
    <property type="match status" value="1"/>
</dbReference>
<evidence type="ECO:0000313" key="5">
    <source>
        <dbReference type="Proteomes" id="UP000013520"/>
    </source>
</evidence>
<dbReference type="eggNOG" id="COG0365">
    <property type="taxonomic scope" value="Bacteria"/>
</dbReference>
<dbReference type="PANTHER" id="PTHR43352:SF1">
    <property type="entry name" value="ANTHRANILATE--COA LIGASE"/>
    <property type="match status" value="1"/>
</dbReference>
<reference evidence="4 5" key="1">
    <citation type="submission" date="2012-01" db="EMBL/GenBank/DDBJ databases">
        <title>Complete sequence of Desulfotomaculum gibsoniae DSM 7213.</title>
        <authorList>
            <consortium name="US DOE Joint Genome Institute"/>
            <person name="Lucas S."/>
            <person name="Han J."/>
            <person name="Lapidus A."/>
            <person name="Cheng J.-F."/>
            <person name="Goodwin L."/>
            <person name="Pitluck S."/>
            <person name="Peters L."/>
            <person name="Ovchinnikova G."/>
            <person name="Teshima H."/>
            <person name="Detter J.C."/>
            <person name="Han C."/>
            <person name="Tapia R."/>
            <person name="Land M."/>
            <person name="Hauser L."/>
            <person name="Kyrpides N."/>
            <person name="Ivanova N."/>
            <person name="Pagani I."/>
            <person name="Parshina S."/>
            <person name="Plugge C."/>
            <person name="Muyzer G."/>
            <person name="Kuever J."/>
            <person name="Ivanova A."/>
            <person name="Nazina T."/>
            <person name="Klenk H.-P."/>
            <person name="Brambilla E."/>
            <person name="Spring S."/>
            <person name="Stams A.F."/>
            <person name="Woyke T."/>
        </authorList>
    </citation>
    <scope>NUCLEOTIDE SEQUENCE [LARGE SCALE GENOMIC DNA]</scope>
    <source>
        <strain evidence="4 5">DSM 7213</strain>
    </source>
</reference>
<evidence type="ECO:0000259" key="3">
    <source>
        <dbReference type="Pfam" id="PF13193"/>
    </source>
</evidence>
<name>R4KKT1_9FIRM</name>
<protein>
    <submittedName>
        <fullName evidence="4">Benzoate-CoA ligase family</fullName>
    </submittedName>
</protein>
<dbReference type="GO" id="GO:0016405">
    <property type="term" value="F:CoA-ligase activity"/>
    <property type="evidence" value="ECO:0007669"/>
    <property type="project" value="InterPro"/>
</dbReference>
<dbReference type="InterPro" id="IPR000873">
    <property type="entry name" value="AMP-dep_synth/lig_dom"/>
</dbReference>
<dbReference type="OrthoDB" id="9778383at2"/>
<organism evidence="4 5">
    <name type="scientific">Desulfoscipio gibsoniae DSM 7213</name>
    <dbReference type="NCBI Taxonomy" id="767817"/>
    <lineage>
        <taxon>Bacteria</taxon>
        <taxon>Bacillati</taxon>
        <taxon>Bacillota</taxon>
        <taxon>Clostridia</taxon>
        <taxon>Eubacteriales</taxon>
        <taxon>Desulfallaceae</taxon>
        <taxon>Desulfoscipio</taxon>
    </lineage>
</organism>
<dbReference type="KEGG" id="dgi:Desgi_3989"/>
<feature type="domain" description="AMP-dependent synthetase/ligase" evidence="2">
    <location>
        <begin position="23"/>
        <end position="380"/>
    </location>
</feature>
<feature type="domain" description="AMP-binding enzyme C-terminal" evidence="3">
    <location>
        <begin position="430"/>
        <end position="508"/>
    </location>
</feature>
<keyword evidence="5" id="KW-1185">Reference proteome</keyword>
<dbReference type="PANTHER" id="PTHR43352">
    <property type="entry name" value="ACETYL-COA SYNTHETASE"/>
    <property type="match status" value="1"/>
</dbReference>
<sequence>MELTNIPDEFNIASYLLDRHLIEGRGNKVAVYYEDRVFTYAEIAEMANRAGNALLGLGVEQENRVLICLPDSPEFLAVYFGTIKIGAVPVPVSTMALPKDYLYFLNDSRTKALITNSELAQQFVQVQNEFRYLRHFAVVGQPQPGQLSFDELISKASPELTAVSTSKDDMAFWLYSSGTTGTPKGVVHLHHDLLHFMPSHCREVVSMTEEDIILSVSKIFFSYGRNNSLDSTFLCGASVVLYPGRPEPEKFFDVIEKYRPTLFYGVPSAYWAMLNYLEKTGRKVDLSSVRLCVSAGEALPKVIFDKWKEIFGLEILDGPGSTDVGAIYMSNKPGQIKPGSSGKLLTGFEGQLLDEDKNEVPRGEIGTLWIKNDGTTACYWNKHDKTKQSIHGEWFNTGDQFYQDEDGYFWYAGRADDMIKPSGLWVSPLEVEGVMLEHPAVNEVGVVGEVNESGLEKAVAFVVYKEGYTPSQELENELREYVRGRIAHYKCPQKFYLVKELPRTATGKVQRYKLRQLLG</sequence>
<dbReference type="Gene3D" id="3.30.300.30">
    <property type="match status" value="1"/>
</dbReference>
<proteinExistence type="predicted"/>
<evidence type="ECO:0000313" key="4">
    <source>
        <dbReference type="EMBL" id="AGL03269.1"/>
    </source>
</evidence>
<dbReference type="AlphaFoldDB" id="R4KKT1"/>
<evidence type="ECO:0000256" key="1">
    <source>
        <dbReference type="ARBA" id="ARBA00022598"/>
    </source>
</evidence>
<dbReference type="InterPro" id="IPR045851">
    <property type="entry name" value="AMP-bd_C_sf"/>
</dbReference>
<dbReference type="STRING" id="767817.Desgi_3989"/>
<keyword evidence="1 4" id="KW-0436">Ligase</keyword>